<feature type="domain" description="Aldehyde dehydrogenase" evidence="10">
    <location>
        <begin position="579"/>
        <end position="1013"/>
    </location>
</feature>
<dbReference type="InterPro" id="IPR016161">
    <property type="entry name" value="Ald_DH/histidinol_DH"/>
</dbReference>
<dbReference type="Pfam" id="PF00171">
    <property type="entry name" value="Aldedh"/>
    <property type="match status" value="1"/>
</dbReference>
<evidence type="ECO:0000256" key="1">
    <source>
        <dbReference type="ARBA" id="ARBA00004786"/>
    </source>
</evidence>
<accession>A0A5K7X7V2</accession>
<dbReference type="InterPro" id="IPR016162">
    <property type="entry name" value="Ald_DH_N"/>
</dbReference>
<dbReference type="GO" id="GO:0003700">
    <property type="term" value="F:DNA-binding transcription factor activity"/>
    <property type="evidence" value="ECO:0007669"/>
    <property type="project" value="InterPro"/>
</dbReference>
<dbReference type="GO" id="GO:0009898">
    <property type="term" value="C:cytoplasmic side of plasma membrane"/>
    <property type="evidence" value="ECO:0007669"/>
    <property type="project" value="TreeGrafter"/>
</dbReference>
<evidence type="ECO:0000259" key="10">
    <source>
        <dbReference type="Pfam" id="PF00171"/>
    </source>
</evidence>
<feature type="compositionally biased region" description="Basic and acidic residues" evidence="9">
    <location>
        <begin position="485"/>
        <end position="495"/>
    </location>
</feature>
<keyword evidence="3 8" id="KW-0560">Oxidoreductase</keyword>
<gene>
    <name evidence="12" type="ORF">PLANPX_0008</name>
</gene>
<dbReference type="Gene3D" id="3.40.309.10">
    <property type="entry name" value="Aldehyde Dehydrogenase, Chain A, domain 2"/>
    <property type="match status" value="1"/>
</dbReference>
<comment type="similarity">
    <text evidence="8">Belongs to the aldehyde dehydrogenase family.</text>
</comment>
<dbReference type="Proteomes" id="UP000326837">
    <property type="component" value="Chromosome"/>
</dbReference>
<dbReference type="PROSITE" id="PS00687">
    <property type="entry name" value="ALDEHYDE_DEHYDR_GLU"/>
    <property type="match status" value="1"/>
</dbReference>
<evidence type="ECO:0000313" key="12">
    <source>
        <dbReference type="EMBL" id="BBO30396.1"/>
    </source>
</evidence>
<dbReference type="InterPro" id="IPR002872">
    <property type="entry name" value="Proline_DH_dom"/>
</dbReference>
<dbReference type="FunFam" id="3.40.309.10:FF:000005">
    <property type="entry name" value="1-pyrroline-5-carboxylate dehydrogenase 1"/>
    <property type="match status" value="1"/>
</dbReference>
<dbReference type="Gene3D" id="3.40.605.10">
    <property type="entry name" value="Aldehyde Dehydrogenase, Chain A, domain 1"/>
    <property type="match status" value="1"/>
</dbReference>
<evidence type="ECO:0000256" key="7">
    <source>
        <dbReference type="PROSITE-ProRule" id="PRU10007"/>
    </source>
</evidence>
<dbReference type="KEGG" id="lpav:PLANPX_0008"/>
<dbReference type="InterPro" id="IPR029510">
    <property type="entry name" value="Ald_DH_CS_GLU"/>
</dbReference>
<dbReference type="Pfam" id="PF01619">
    <property type="entry name" value="Pro_dh"/>
    <property type="match status" value="1"/>
</dbReference>
<dbReference type="EMBL" id="AP021861">
    <property type="protein sequence ID" value="BBO30396.1"/>
    <property type="molecule type" value="Genomic_DNA"/>
</dbReference>
<comment type="pathway">
    <text evidence="1">Amino-acid degradation; L-proline degradation into L-glutamate; L-glutamate from L-proline: step 2/2.</text>
</comment>
<comment type="catalytic activity">
    <reaction evidence="5">
        <text>L-glutamate 5-semialdehyde + NAD(+) + H2O = L-glutamate + NADH + 2 H(+)</text>
        <dbReference type="Rhea" id="RHEA:30235"/>
        <dbReference type="ChEBI" id="CHEBI:15377"/>
        <dbReference type="ChEBI" id="CHEBI:15378"/>
        <dbReference type="ChEBI" id="CHEBI:29985"/>
        <dbReference type="ChEBI" id="CHEBI:57540"/>
        <dbReference type="ChEBI" id="CHEBI:57945"/>
        <dbReference type="ChEBI" id="CHEBI:58066"/>
        <dbReference type="EC" id="1.2.1.88"/>
    </reaction>
</comment>
<dbReference type="GO" id="GO:0004657">
    <property type="term" value="F:proline dehydrogenase activity"/>
    <property type="evidence" value="ECO:0007669"/>
    <property type="project" value="InterPro"/>
</dbReference>
<evidence type="ECO:0000256" key="8">
    <source>
        <dbReference type="RuleBase" id="RU003345"/>
    </source>
</evidence>
<dbReference type="GO" id="GO:0003842">
    <property type="term" value="F:L-glutamate gamma-semialdehyde dehydrogenase activity"/>
    <property type="evidence" value="ECO:0007669"/>
    <property type="project" value="UniProtKB-EC"/>
</dbReference>
<evidence type="ECO:0000256" key="9">
    <source>
        <dbReference type="SAM" id="MobiDB-lite"/>
    </source>
</evidence>
<proteinExistence type="inferred from homology"/>
<dbReference type="InterPro" id="IPR025703">
    <property type="entry name" value="Bifunct_PutA"/>
</dbReference>
<dbReference type="EC" id="1.2.1.88" evidence="2"/>
<feature type="region of interest" description="Disordered" evidence="9">
    <location>
        <begin position="484"/>
        <end position="507"/>
    </location>
</feature>
<dbReference type="InterPro" id="IPR029041">
    <property type="entry name" value="FAD-linked_oxidoreductase-like"/>
</dbReference>
<evidence type="ECO:0000259" key="11">
    <source>
        <dbReference type="Pfam" id="PF01619"/>
    </source>
</evidence>
<dbReference type="InterPro" id="IPR016163">
    <property type="entry name" value="Ald_DH_C"/>
</dbReference>
<evidence type="ECO:0000256" key="3">
    <source>
        <dbReference type="ARBA" id="ARBA00023002"/>
    </source>
</evidence>
<keyword evidence="4" id="KW-0520">NAD</keyword>
<dbReference type="PANTHER" id="PTHR42862:SF1">
    <property type="entry name" value="DELTA-1-PYRROLINE-5-CARBOXYLATE DEHYDROGENASE 2, ISOFORM A-RELATED"/>
    <property type="match status" value="1"/>
</dbReference>
<dbReference type="PIRSF" id="PIRSF000197">
    <property type="entry name" value="Bifunct_PutA"/>
    <property type="match status" value="1"/>
</dbReference>
<dbReference type="SUPFAM" id="SSF51730">
    <property type="entry name" value="FAD-linked oxidoreductase"/>
    <property type="match status" value="1"/>
</dbReference>
<dbReference type="Gene3D" id="3.20.20.220">
    <property type="match status" value="1"/>
</dbReference>
<dbReference type="RefSeq" id="WP_232536259.1">
    <property type="nucleotide sequence ID" value="NZ_AP021861.1"/>
</dbReference>
<dbReference type="InterPro" id="IPR050485">
    <property type="entry name" value="Proline_metab_enzyme"/>
</dbReference>
<evidence type="ECO:0000256" key="6">
    <source>
        <dbReference type="PIRSR" id="PIRSR000197-1"/>
    </source>
</evidence>
<keyword evidence="13" id="KW-1185">Reference proteome</keyword>
<name>A0A5K7X7V2_9BACT</name>
<dbReference type="SUPFAM" id="SSF53720">
    <property type="entry name" value="ALDH-like"/>
    <property type="match status" value="1"/>
</dbReference>
<sequence length="1285" mass="140824">MAPAANDNLTHRLAKLLAETPAVAAGSPASDVERALLIARKLQGTAREMQTSAERRQQAELDRMIQSPADKATMVEITDQAFRAQLSPRAADQLIHILDVQGVPRFFGPLDRTLLKGFQSFGAYLPGVAMPLVKEKMQQETANVVLPAEEDLLRQHLEDRRHEGLRMNVNYLGESLLGEEDAQARLKSYLQALQEPFIEVMSVKISTIYSQISGLAREHTIEVLCDRLELLYRAAAKNKFRRHDGQLVSKFVYLDMEEYRDKEITSKVFMRTLDRPGFEQLHAGIALQAYIPDSFATQRRITEWARRRVEQGGAPATIRVVKGANMEMERVEASLRGWPLATFSDKLHTDANYHRMLQYGMQPENLAAVRLGVASHNLFSIAYGLVLAAQSGQLDHVQFEMLEGMANHQRRALFELAENLLLYAPACRQEDFINAIGYLVRRLDENTGPDNFLRYAFNLEVGGATWNRLEQNFVASFDAMQTLTDEPRRVQDRTQESTTNDSRAAGFIPAVPPPPAPLISPTHPATDFTNAPDTDWSLPANSDWGADILARWQPRHGDNATQVPLVIAGEQLFDDREVRPSTDPSRPKTVVAKYRQATANDAAHAVQCAAADPDGWRRLPPRERTATLHRVADELARRRGDLMGAMLAEGGKLLTESDPEISEAIDFCCFYAETAQDFYELPGLAARGRGVVIVVSPWNFPLAIPCGGVAAALAAGNTVILKPASDTVLIAHALCECFWAAGVPRTALQFVPCSGATVGQQLISHHAVDAVILTGGTETALDMLHRKPSINLLAETGGKNATIVTALSDRDLAIKNVLHSAFSHSGQKCSATSLLILEEEVYEDAKFRATLCDAVESLRVGSAWELHSKMGPLIRPPSGDLERALKELEGGESWAVMPRLHVDGNASLVSPGVKWGVQPGSITHLTEFFGPLLGVMSAKNLHAAIDLVNATGYGLTSGLESLDDREHRIWQEGIRAGNLYINRPTTGAIVLRQPFGGLGKSAFGPGIKAGGPNYVAPLMAFEDKESPANQQRAGGFIPPVPAAQSSRAEELDIVFPPDSLILPHESVAERQTHLHSLRHTLAALGQSARLLLTAADLARLDHAIDSYLAWTLDEFEPAHDHFLLVGEDNLRRYRAVANVRLRVADGDAPWDVFARAAAARAAGCRVVVSSSPALPESLRQAVALLDGATDNWAGAIEFITESDEQLVAAIQAGGVGRLRYADRSRVPDAIRIAATEAYVYIADAPVLAHGRVELLWYQQEQSLSHVYHRYGNLGRRADEPRAEVS</sequence>
<organism evidence="12 13">
    <name type="scientific">Lacipirellula parvula</name>
    <dbReference type="NCBI Taxonomy" id="2650471"/>
    <lineage>
        <taxon>Bacteria</taxon>
        <taxon>Pseudomonadati</taxon>
        <taxon>Planctomycetota</taxon>
        <taxon>Planctomycetia</taxon>
        <taxon>Pirellulales</taxon>
        <taxon>Lacipirellulaceae</taxon>
        <taxon>Lacipirellula</taxon>
    </lineage>
</organism>
<evidence type="ECO:0000256" key="4">
    <source>
        <dbReference type="ARBA" id="ARBA00023027"/>
    </source>
</evidence>
<evidence type="ECO:0000256" key="5">
    <source>
        <dbReference type="ARBA" id="ARBA00048142"/>
    </source>
</evidence>
<feature type="active site" evidence="6">
    <location>
        <position position="829"/>
    </location>
</feature>
<feature type="active site" evidence="6 7">
    <location>
        <position position="795"/>
    </location>
</feature>
<feature type="domain" description="Proline dehydrogenase" evidence="11">
    <location>
        <begin position="155"/>
        <end position="454"/>
    </location>
</feature>
<protein>
    <recommendedName>
        <fullName evidence="2">L-glutamate gamma-semialdehyde dehydrogenase</fullName>
        <ecNumber evidence="2">1.2.1.88</ecNumber>
    </recommendedName>
</protein>
<reference evidence="13" key="1">
    <citation type="submission" date="2019-10" db="EMBL/GenBank/DDBJ databases">
        <title>Lacipirellula parvula gen. nov., sp. nov., representing a lineage of planctomycetes widespread in freshwater anoxic habitats, and description of the family Lacipirellulaceae.</title>
        <authorList>
            <person name="Dedysh S.N."/>
            <person name="Kulichevskaya I.S."/>
            <person name="Beletsky A.V."/>
            <person name="Rakitin A.L."/>
            <person name="Mardanov A.V."/>
            <person name="Ivanova A.A."/>
            <person name="Saltykova V.X."/>
            <person name="Rijpstra W.I.C."/>
            <person name="Sinninghe Damste J.S."/>
            <person name="Ravin N.V."/>
        </authorList>
    </citation>
    <scope>NUCLEOTIDE SEQUENCE [LARGE SCALE GENOMIC DNA]</scope>
    <source>
        <strain evidence="13">PX69</strain>
    </source>
</reference>
<dbReference type="PROSITE" id="PS00070">
    <property type="entry name" value="ALDEHYDE_DEHYDR_CYS"/>
    <property type="match status" value="1"/>
</dbReference>
<dbReference type="PANTHER" id="PTHR42862">
    <property type="entry name" value="DELTA-1-PYRROLINE-5-CARBOXYLATE DEHYDROGENASE 1, ISOFORM A-RELATED"/>
    <property type="match status" value="1"/>
</dbReference>
<dbReference type="InterPro" id="IPR015590">
    <property type="entry name" value="Aldehyde_DH_dom"/>
</dbReference>
<evidence type="ECO:0000256" key="2">
    <source>
        <dbReference type="ARBA" id="ARBA00012884"/>
    </source>
</evidence>
<dbReference type="InterPro" id="IPR016160">
    <property type="entry name" value="Ald_DH_CS_CYS"/>
</dbReference>
<evidence type="ECO:0000313" key="13">
    <source>
        <dbReference type="Proteomes" id="UP000326837"/>
    </source>
</evidence>
<dbReference type="GO" id="GO:0010133">
    <property type="term" value="P:L-proline catabolic process to L-glutamate"/>
    <property type="evidence" value="ECO:0007669"/>
    <property type="project" value="InterPro"/>
</dbReference>